<dbReference type="AlphaFoldDB" id="A0A1H4NCM9"/>
<dbReference type="Pfam" id="PF11829">
    <property type="entry name" value="DUF3349"/>
    <property type="match status" value="2"/>
</dbReference>
<sequence length="217" mass="23915">MPRQPITSVPAKVLRWVREGYPHGVPREDYVALFAVLHRRLTETEVSEIVDELSAPDGHALEDGKIDRAEIEEAIARLAHEHPGDDDVKRVASRLAAGGWPLAAPIPEKPPLVKALPPLLTNIIEWLRAGYPLGVPETDYIPLIALLRRRLSDEEVREITATLVEQGDLPIGKPDIQVMIAEVTDEKPLDADVDRVHAHLVAGGWAIPDEAAIDESH</sequence>
<evidence type="ECO:0008006" key="3">
    <source>
        <dbReference type="Google" id="ProtNLM"/>
    </source>
</evidence>
<dbReference type="InterPro" id="IPR021784">
    <property type="entry name" value="DUF3349"/>
</dbReference>
<gene>
    <name evidence="1" type="ORF">SAMN04490239_2211</name>
</gene>
<accession>A0A1H4NCM9</accession>
<dbReference type="Proteomes" id="UP000183561">
    <property type="component" value="Unassembled WGS sequence"/>
</dbReference>
<dbReference type="OrthoDB" id="4350726at2"/>
<protein>
    <recommendedName>
        <fullName evidence="3">DUF3349 domain-containing protein</fullName>
    </recommendedName>
</protein>
<evidence type="ECO:0000313" key="2">
    <source>
        <dbReference type="Proteomes" id="UP000183561"/>
    </source>
</evidence>
<proteinExistence type="predicted"/>
<dbReference type="Gene3D" id="1.10.10.2390">
    <property type="match status" value="2"/>
</dbReference>
<dbReference type="Gene3D" id="6.10.140.2080">
    <property type="match status" value="2"/>
</dbReference>
<dbReference type="EMBL" id="FNSV01000005">
    <property type="protein sequence ID" value="SEB92635.1"/>
    <property type="molecule type" value="Genomic_DNA"/>
</dbReference>
<evidence type="ECO:0000313" key="1">
    <source>
        <dbReference type="EMBL" id="SEB92635.1"/>
    </source>
</evidence>
<reference evidence="2" key="1">
    <citation type="submission" date="2016-10" db="EMBL/GenBank/DDBJ databases">
        <authorList>
            <person name="Varghese N."/>
            <person name="Submissions S."/>
        </authorList>
    </citation>
    <scope>NUCLEOTIDE SEQUENCE [LARGE SCALE GENOMIC DNA]</scope>
    <source>
        <strain evidence="2">DSM 44498</strain>
    </source>
</reference>
<name>A0A1H4NCM9_9NOCA</name>
<organism evidence="1 2">
    <name type="scientific">Rhodococcus koreensis</name>
    <dbReference type="NCBI Taxonomy" id="99653"/>
    <lineage>
        <taxon>Bacteria</taxon>
        <taxon>Bacillati</taxon>
        <taxon>Actinomycetota</taxon>
        <taxon>Actinomycetes</taxon>
        <taxon>Mycobacteriales</taxon>
        <taxon>Nocardiaceae</taxon>
        <taxon>Rhodococcus</taxon>
    </lineage>
</organism>
<keyword evidence="2" id="KW-1185">Reference proteome</keyword>